<dbReference type="EC" id="2.7.13.3" evidence="2"/>
<sequence length="350" mass="38229">MSLRRPWQAWPAAFAYWTLAGLAAASEAHSVGGTGWGHALLTSLTADVLWVPVSIAILQFGLRFPLERRHVASRAALHVAGALVVSFIRAGMIFSLDPWVGWYAQRPGFTDVLKHALLSNPFVYLTVLGVAHALYYADQLRLRETQLARAQLHVLKAQLHPHFLFNTLNSISALVHRDPQGSERMIARLSDLLRGTLEAAGTEEVPLQEELRSLQPYLDIQGVRFADRLTVKQDIAKDALGAHVPHLVLQPLVENAIQHGIAPGSEPGTVTLVARREGPELHLEVRDDGIGLKESPADVSRGARGGRGLRITRERLVQLYGGAHRLELRDAVGGGTTVALAIPFRTEPAP</sequence>
<evidence type="ECO:0000313" key="5">
    <source>
        <dbReference type="EMBL" id="RKG95830.1"/>
    </source>
</evidence>
<dbReference type="SUPFAM" id="SSF55874">
    <property type="entry name" value="ATPase domain of HSP90 chaperone/DNA topoisomerase II/histidine kinase"/>
    <property type="match status" value="1"/>
</dbReference>
<dbReference type="Gene3D" id="3.30.565.10">
    <property type="entry name" value="Histidine kinase-like ATPase, C-terminal domain"/>
    <property type="match status" value="1"/>
</dbReference>
<keyword evidence="3" id="KW-0472">Membrane</keyword>
<proteinExistence type="predicted"/>
<evidence type="ECO:0000313" key="6">
    <source>
        <dbReference type="Proteomes" id="UP000268313"/>
    </source>
</evidence>
<gene>
    <name evidence="5" type="ORF">D7X32_37835</name>
</gene>
<keyword evidence="3" id="KW-0812">Transmembrane</keyword>
<keyword evidence="6" id="KW-1185">Reference proteome</keyword>
<feature type="domain" description="Histidine kinase" evidence="4">
    <location>
        <begin position="248"/>
        <end position="346"/>
    </location>
</feature>
<dbReference type="PANTHER" id="PTHR34220:SF7">
    <property type="entry name" value="SENSOR HISTIDINE KINASE YPDA"/>
    <property type="match status" value="1"/>
</dbReference>
<feature type="transmembrane region" description="Helical" evidence="3">
    <location>
        <begin position="44"/>
        <end position="64"/>
    </location>
</feature>
<protein>
    <recommendedName>
        <fullName evidence="2">histidine kinase</fullName>
        <ecNumber evidence="2">2.7.13.3</ecNumber>
    </recommendedName>
</protein>
<dbReference type="InterPro" id="IPR004358">
    <property type="entry name" value="Sig_transdc_His_kin-like_C"/>
</dbReference>
<dbReference type="PROSITE" id="PS50109">
    <property type="entry name" value="HIS_KIN"/>
    <property type="match status" value="1"/>
</dbReference>
<dbReference type="Pfam" id="PF02518">
    <property type="entry name" value="HATPase_c"/>
    <property type="match status" value="1"/>
</dbReference>
<accession>A0A3A8JVK9</accession>
<comment type="catalytic activity">
    <reaction evidence="1">
        <text>ATP + protein L-histidine = ADP + protein N-phospho-L-histidine.</text>
        <dbReference type="EC" id="2.7.13.3"/>
    </reaction>
</comment>
<evidence type="ECO:0000256" key="2">
    <source>
        <dbReference type="ARBA" id="ARBA00012438"/>
    </source>
</evidence>
<organism evidence="5 6">
    <name type="scientific">Corallococcus carmarthensis</name>
    <dbReference type="NCBI Taxonomy" id="2316728"/>
    <lineage>
        <taxon>Bacteria</taxon>
        <taxon>Pseudomonadati</taxon>
        <taxon>Myxococcota</taxon>
        <taxon>Myxococcia</taxon>
        <taxon>Myxococcales</taxon>
        <taxon>Cystobacterineae</taxon>
        <taxon>Myxococcaceae</taxon>
        <taxon>Corallococcus</taxon>
    </lineage>
</organism>
<comment type="caution">
    <text evidence="5">The sequence shown here is derived from an EMBL/GenBank/DDBJ whole genome shotgun (WGS) entry which is preliminary data.</text>
</comment>
<dbReference type="InterPro" id="IPR050640">
    <property type="entry name" value="Bact_2-comp_sensor_kinase"/>
</dbReference>
<dbReference type="Proteomes" id="UP000268313">
    <property type="component" value="Unassembled WGS sequence"/>
</dbReference>
<name>A0A3A8JVK9_9BACT</name>
<feature type="transmembrane region" description="Helical" evidence="3">
    <location>
        <begin position="116"/>
        <end position="137"/>
    </location>
</feature>
<dbReference type="SMART" id="SM00387">
    <property type="entry name" value="HATPase_c"/>
    <property type="match status" value="1"/>
</dbReference>
<evidence type="ECO:0000256" key="1">
    <source>
        <dbReference type="ARBA" id="ARBA00000085"/>
    </source>
</evidence>
<reference evidence="6" key="1">
    <citation type="submission" date="2018-09" db="EMBL/GenBank/DDBJ databases">
        <authorList>
            <person name="Livingstone P.G."/>
            <person name="Whitworth D.E."/>
        </authorList>
    </citation>
    <scope>NUCLEOTIDE SEQUENCE [LARGE SCALE GENOMIC DNA]</scope>
    <source>
        <strain evidence="6">CA043D</strain>
    </source>
</reference>
<dbReference type="PRINTS" id="PR00344">
    <property type="entry name" value="BCTRLSENSOR"/>
</dbReference>
<feature type="transmembrane region" description="Helical" evidence="3">
    <location>
        <begin position="76"/>
        <end position="96"/>
    </location>
</feature>
<dbReference type="GO" id="GO:0016020">
    <property type="term" value="C:membrane"/>
    <property type="evidence" value="ECO:0007669"/>
    <property type="project" value="InterPro"/>
</dbReference>
<evidence type="ECO:0000259" key="4">
    <source>
        <dbReference type="PROSITE" id="PS50109"/>
    </source>
</evidence>
<keyword evidence="3" id="KW-1133">Transmembrane helix</keyword>
<dbReference type="InterPro" id="IPR005467">
    <property type="entry name" value="His_kinase_dom"/>
</dbReference>
<evidence type="ECO:0000256" key="3">
    <source>
        <dbReference type="SAM" id="Phobius"/>
    </source>
</evidence>
<dbReference type="InterPro" id="IPR010559">
    <property type="entry name" value="Sig_transdc_His_kin_internal"/>
</dbReference>
<dbReference type="EMBL" id="RAWE01000240">
    <property type="protein sequence ID" value="RKG95830.1"/>
    <property type="molecule type" value="Genomic_DNA"/>
</dbReference>
<dbReference type="GO" id="GO:0000155">
    <property type="term" value="F:phosphorelay sensor kinase activity"/>
    <property type="evidence" value="ECO:0007669"/>
    <property type="project" value="InterPro"/>
</dbReference>
<dbReference type="Pfam" id="PF06580">
    <property type="entry name" value="His_kinase"/>
    <property type="match status" value="1"/>
</dbReference>
<dbReference type="AlphaFoldDB" id="A0A3A8JVK9"/>
<dbReference type="InterPro" id="IPR036890">
    <property type="entry name" value="HATPase_C_sf"/>
</dbReference>
<dbReference type="OrthoDB" id="2514702at2"/>
<dbReference type="InterPro" id="IPR003594">
    <property type="entry name" value="HATPase_dom"/>
</dbReference>
<dbReference type="RefSeq" id="WP_120607386.1">
    <property type="nucleotide sequence ID" value="NZ_JABFJX010000068.1"/>
</dbReference>
<dbReference type="PANTHER" id="PTHR34220">
    <property type="entry name" value="SENSOR HISTIDINE KINASE YPDA"/>
    <property type="match status" value="1"/>
</dbReference>